<dbReference type="OrthoDB" id="3375545at2"/>
<name>A0A238XIW4_9ACTN</name>
<reference evidence="2 3" key="1">
    <citation type="submission" date="2017-06" db="EMBL/GenBank/DDBJ databases">
        <authorList>
            <person name="Kim H.J."/>
            <person name="Triplett B.A."/>
        </authorList>
    </citation>
    <scope>NUCLEOTIDE SEQUENCE [LARGE SCALE GENOMIC DNA]</scope>
    <source>
        <strain evidence="2 3">DSM 43151</strain>
    </source>
</reference>
<feature type="domain" description="Rv3660c-like CheY-like N-terminal" evidence="1">
    <location>
        <begin position="7"/>
        <end position="111"/>
    </location>
</feature>
<dbReference type="RefSeq" id="WP_089293096.1">
    <property type="nucleotide sequence ID" value="NZ_BOMU01000093.1"/>
</dbReference>
<accession>A0A238XIW4</accession>
<protein>
    <recommendedName>
        <fullName evidence="1">Rv3660c-like CheY-like N-terminal domain-containing protein</fullName>
    </recommendedName>
</protein>
<evidence type="ECO:0000313" key="3">
    <source>
        <dbReference type="Proteomes" id="UP000198415"/>
    </source>
</evidence>
<keyword evidence="3" id="KW-1185">Reference proteome</keyword>
<dbReference type="Proteomes" id="UP000198415">
    <property type="component" value="Unassembled WGS sequence"/>
</dbReference>
<proteinExistence type="predicted"/>
<organism evidence="2 3">
    <name type="scientific">Actinoplanes regularis</name>
    <dbReference type="NCBI Taxonomy" id="52697"/>
    <lineage>
        <taxon>Bacteria</taxon>
        <taxon>Bacillati</taxon>
        <taxon>Actinomycetota</taxon>
        <taxon>Actinomycetes</taxon>
        <taxon>Micromonosporales</taxon>
        <taxon>Micromonosporaceae</taxon>
        <taxon>Actinoplanes</taxon>
    </lineage>
</organism>
<dbReference type="AlphaFoldDB" id="A0A238XIW4"/>
<dbReference type="EMBL" id="FZNR01000003">
    <property type="protein sequence ID" value="SNR58867.1"/>
    <property type="molecule type" value="Genomic_DNA"/>
</dbReference>
<dbReference type="Pfam" id="PF26563">
    <property type="entry name" value="Rv3660c_N"/>
    <property type="match status" value="1"/>
</dbReference>
<sequence length="327" mass="36723">MTGILAITSDPQLRDAWSDAASRAGAHLTQHPDILAAHALWPQATLVLLGADQVSAAVRARLPVRAGVIVVAADTPDSDVYRAADLLRAAYVAMVPICQDWLVDQLRPAGDRVLDRLRATRFSVGYTHRDRAADTGWVRPVDWRERPDEDRPHAYVMLSDVARGECRSGQSSLVHRSNMRSLHRAFPGVFTDMVFANVTALGAFAADLPVQVVDVLCRLSREYLVFDEDDLAVLEREEILASWQRWLADDVRPHLGKHARAVWDLLSDDDRERLWWDTVIGRDAWPEHDMRTVLWGWSALIDPYTARLTAEGRRRAKTNRNSVSVVG</sequence>
<evidence type="ECO:0000259" key="1">
    <source>
        <dbReference type="Pfam" id="PF26563"/>
    </source>
</evidence>
<dbReference type="InterPro" id="IPR059050">
    <property type="entry name" value="Rv3660c_N"/>
</dbReference>
<evidence type="ECO:0000313" key="2">
    <source>
        <dbReference type="EMBL" id="SNR58867.1"/>
    </source>
</evidence>
<gene>
    <name evidence="2" type="ORF">SAMN06264365_103499</name>
</gene>